<feature type="region of interest" description="Disordered" evidence="8">
    <location>
        <begin position="129"/>
        <end position="385"/>
    </location>
</feature>
<reference evidence="10" key="2">
    <citation type="submission" date="2025-08" db="UniProtKB">
        <authorList>
            <consortium name="Ensembl"/>
        </authorList>
    </citation>
    <scope>IDENTIFICATION</scope>
    <source>
        <strain evidence="10">2N</strain>
    </source>
</reference>
<feature type="compositionally biased region" description="Low complexity" evidence="8">
    <location>
        <begin position="224"/>
        <end position="240"/>
    </location>
</feature>
<gene>
    <name evidence="10" type="primary">TACC3</name>
</gene>
<dbReference type="EMBL" id="AAKN02027841">
    <property type="status" value="NOT_ANNOTATED_CDS"/>
    <property type="molecule type" value="Genomic_DNA"/>
</dbReference>
<dbReference type="InterPro" id="IPR039915">
    <property type="entry name" value="TACC"/>
</dbReference>
<dbReference type="GeneTree" id="ENSGT00940000158858"/>
<dbReference type="FunCoup" id="A0A286XRI5">
    <property type="interactions" value="507"/>
</dbReference>
<evidence type="ECO:0000256" key="2">
    <source>
        <dbReference type="ARBA" id="ARBA00009423"/>
    </source>
</evidence>
<keyword evidence="4" id="KW-0597">Phosphoprotein</keyword>
<feature type="domain" description="Transforming acidic coiled-coil-containing protein C-terminal" evidence="9">
    <location>
        <begin position="558"/>
        <end position="737"/>
    </location>
</feature>
<evidence type="ECO:0000256" key="1">
    <source>
        <dbReference type="ARBA" id="ARBA00004245"/>
    </source>
</evidence>
<dbReference type="Ensembl" id="ENSCPOT00000039938.1">
    <property type="protein sequence ID" value="ENSCPOP00000028126.1"/>
    <property type="gene ID" value="ENSCPOG00000023531.2"/>
</dbReference>
<comment type="subcellular location">
    <subcellularLocation>
        <location evidence="1">Cytoplasm</location>
        <location evidence="1">Cytoskeleton</location>
    </subcellularLocation>
</comment>
<organism evidence="10 11">
    <name type="scientific">Cavia porcellus</name>
    <name type="common">Guinea pig</name>
    <dbReference type="NCBI Taxonomy" id="10141"/>
    <lineage>
        <taxon>Eukaryota</taxon>
        <taxon>Metazoa</taxon>
        <taxon>Chordata</taxon>
        <taxon>Craniata</taxon>
        <taxon>Vertebrata</taxon>
        <taxon>Euteleostomi</taxon>
        <taxon>Mammalia</taxon>
        <taxon>Eutheria</taxon>
        <taxon>Euarchontoglires</taxon>
        <taxon>Glires</taxon>
        <taxon>Rodentia</taxon>
        <taxon>Hystricomorpha</taxon>
        <taxon>Caviidae</taxon>
        <taxon>Cavia</taxon>
    </lineage>
</organism>
<dbReference type="Pfam" id="PF05010">
    <property type="entry name" value="TACC_C"/>
    <property type="match status" value="1"/>
</dbReference>
<dbReference type="AlphaFoldDB" id="A0A286XRI5"/>
<dbReference type="GO" id="GO:0034451">
    <property type="term" value="C:centriolar satellite"/>
    <property type="evidence" value="ECO:0007669"/>
    <property type="project" value="Ensembl"/>
</dbReference>
<dbReference type="PANTHER" id="PTHR13924">
    <property type="entry name" value="TRANSFORMING ACIDIC COILED-COIL CONTAINING PROTEIN 1/2"/>
    <property type="match status" value="1"/>
</dbReference>
<evidence type="ECO:0000256" key="4">
    <source>
        <dbReference type="ARBA" id="ARBA00022553"/>
    </source>
</evidence>
<dbReference type="InParanoid" id="A0A286XRI5"/>
<evidence type="ECO:0000256" key="3">
    <source>
        <dbReference type="ARBA" id="ARBA00022490"/>
    </source>
</evidence>
<reference evidence="10" key="3">
    <citation type="submission" date="2025-09" db="UniProtKB">
        <authorList>
            <consortium name="Ensembl"/>
        </authorList>
    </citation>
    <scope>IDENTIFICATION</scope>
    <source>
        <strain evidence="10">2N</strain>
    </source>
</reference>
<dbReference type="InterPro" id="IPR057663">
    <property type="entry name" value="TACC3_Aurora-A_bind"/>
</dbReference>
<keyword evidence="11" id="KW-1185">Reference proteome</keyword>
<dbReference type="Gene3D" id="1.20.5.1700">
    <property type="match status" value="2"/>
</dbReference>
<dbReference type="InterPro" id="IPR007707">
    <property type="entry name" value="TACC_C"/>
</dbReference>
<dbReference type="GO" id="GO:0072686">
    <property type="term" value="C:mitotic spindle"/>
    <property type="evidence" value="ECO:0007669"/>
    <property type="project" value="Ensembl"/>
</dbReference>
<feature type="coiled-coil region" evidence="7">
    <location>
        <begin position="673"/>
        <end position="707"/>
    </location>
</feature>
<dbReference type="OMA" id="HRAEEEC"/>
<dbReference type="GO" id="GO:0005794">
    <property type="term" value="C:Golgi apparatus"/>
    <property type="evidence" value="ECO:0007669"/>
    <property type="project" value="Ensembl"/>
</dbReference>
<dbReference type="PANTHER" id="PTHR13924:SF4">
    <property type="entry name" value="TRANSFORMING ACIDIC COILED-COIL-CONTAINING PROTEIN 3"/>
    <property type="match status" value="1"/>
</dbReference>
<evidence type="ECO:0000256" key="6">
    <source>
        <dbReference type="ARBA" id="ARBA00023212"/>
    </source>
</evidence>
<reference evidence="11" key="1">
    <citation type="journal article" date="2011" name="Nature">
        <title>A high-resolution map of human evolutionary constraint using 29 mammals.</title>
        <authorList>
            <person name="Lindblad-Toh K."/>
            <person name="Garber M."/>
            <person name="Zuk O."/>
            <person name="Lin M.F."/>
            <person name="Parker B.J."/>
            <person name="Washietl S."/>
            <person name="Kheradpour P."/>
            <person name="Ernst J."/>
            <person name="Jordan G."/>
            <person name="Mauceli E."/>
            <person name="Ward L.D."/>
            <person name="Lowe C.B."/>
            <person name="Holloway A.K."/>
            <person name="Clamp M."/>
            <person name="Gnerre S."/>
            <person name="Alfoldi J."/>
            <person name="Beal K."/>
            <person name="Chang J."/>
            <person name="Clawson H."/>
            <person name="Cuff J."/>
            <person name="Di Palma F."/>
            <person name="Fitzgerald S."/>
            <person name="Flicek P."/>
            <person name="Guttman M."/>
            <person name="Hubisz M.J."/>
            <person name="Jaffe D.B."/>
            <person name="Jungreis I."/>
            <person name="Kent W.J."/>
            <person name="Kostka D."/>
            <person name="Lara M."/>
            <person name="Martins A.L."/>
            <person name="Massingham T."/>
            <person name="Moltke I."/>
            <person name="Raney B.J."/>
            <person name="Rasmussen M.D."/>
            <person name="Robinson J."/>
            <person name="Stark A."/>
            <person name="Vilella A.J."/>
            <person name="Wen J."/>
            <person name="Xie X."/>
            <person name="Zody M.C."/>
            <person name="Baldwin J."/>
            <person name="Bloom T."/>
            <person name="Chin C.W."/>
            <person name="Heiman D."/>
            <person name="Nicol R."/>
            <person name="Nusbaum C."/>
            <person name="Young S."/>
            <person name="Wilkinson J."/>
            <person name="Worley K.C."/>
            <person name="Kovar C.L."/>
            <person name="Muzny D.M."/>
            <person name="Gibbs R.A."/>
            <person name="Cree A."/>
            <person name="Dihn H.H."/>
            <person name="Fowler G."/>
            <person name="Jhangiani S."/>
            <person name="Joshi V."/>
            <person name="Lee S."/>
            <person name="Lewis L.R."/>
            <person name="Nazareth L.V."/>
            <person name="Okwuonu G."/>
            <person name="Santibanez J."/>
            <person name="Warren W.C."/>
            <person name="Mardis E.R."/>
            <person name="Weinstock G.M."/>
            <person name="Wilson R.K."/>
            <person name="Delehaunty K."/>
            <person name="Dooling D."/>
            <person name="Fronik C."/>
            <person name="Fulton L."/>
            <person name="Fulton B."/>
            <person name="Graves T."/>
            <person name="Minx P."/>
            <person name="Sodergren E."/>
            <person name="Birney E."/>
            <person name="Margulies E.H."/>
            <person name="Herrero J."/>
            <person name="Green E.D."/>
            <person name="Haussler D."/>
            <person name="Siepel A."/>
            <person name="Goldman N."/>
            <person name="Pollard K.S."/>
            <person name="Pedersen J.S."/>
            <person name="Lander E.S."/>
            <person name="Kellis M."/>
        </authorList>
    </citation>
    <scope>NUCLEOTIDE SEQUENCE [LARGE SCALE GENOMIC DNA]</scope>
    <source>
        <strain evidence="11">2N</strain>
    </source>
</reference>
<proteinExistence type="inferred from homology"/>
<feature type="compositionally biased region" description="Polar residues" evidence="8">
    <location>
        <begin position="154"/>
        <end position="180"/>
    </location>
</feature>
<dbReference type="GO" id="GO:0060236">
    <property type="term" value="P:regulation of mitotic spindle organization"/>
    <property type="evidence" value="ECO:0007669"/>
    <property type="project" value="Ensembl"/>
</dbReference>
<name>A0A286XRI5_CAVPO</name>
<evidence type="ECO:0000259" key="9">
    <source>
        <dbReference type="Pfam" id="PF05010"/>
    </source>
</evidence>
<dbReference type="GO" id="GO:0021987">
    <property type="term" value="P:cerebral cortex development"/>
    <property type="evidence" value="ECO:0007669"/>
    <property type="project" value="TreeGrafter"/>
</dbReference>
<keyword evidence="3" id="KW-0963">Cytoplasm</keyword>
<comment type="similarity">
    <text evidence="2">Belongs to the TACC family.</text>
</comment>
<keyword evidence="6" id="KW-0206">Cytoskeleton</keyword>
<dbReference type="Pfam" id="PF25777">
    <property type="entry name" value="Aurora-A_bind_TACC3"/>
    <property type="match status" value="1"/>
</dbReference>
<feature type="compositionally biased region" description="Basic and acidic residues" evidence="8">
    <location>
        <begin position="299"/>
        <end position="316"/>
    </location>
</feature>
<evidence type="ECO:0000256" key="7">
    <source>
        <dbReference type="SAM" id="Coils"/>
    </source>
</evidence>
<feature type="compositionally biased region" description="Polar residues" evidence="8">
    <location>
        <begin position="130"/>
        <end position="142"/>
    </location>
</feature>
<evidence type="ECO:0000313" key="10">
    <source>
        <dbReference type="Ensembl" id="ENSCPOP00000028126.1"/>
    </source>
</evidence>
<dbReference type="VEuPathDB" id="HostDB:ENSCPOG00000023531"/>
<evidence type="ECO:0000313" key="11">
    <source>
        <dbReference type="Proteomes" id="UP000005447"/>
    </source>
</evidence>
<evidence type="ECO:0000256" key="8">
    <source>
        <dbReference type="SAM" id="MobiDB-lite"/>
    </source>
</evidence>
<dbReference type="Bgee" id="ENSCPOG00000023531">
    <property type="expression patterns" value="Expressed in testis and 13 other cell types or tissues"/>
</dbReference>
<dbReference type="Proteomes" id="UP000005447">
    <property type="component" value="Unassembled WGS sequence"/>
</dbReference>
<dbReference type="GO" id="GO:0036064">
    <property type="term" value="C:ciliary basal body"/>
    <property type="evidence" value="ECO:0007669"/>
    <property type="project" value="Ensembl"/>
</dbReference>
<keyword evidence="5 7" id="KW-0175">Coiled coil</keyword>
<accession>A0A286XRI5</accession>
<sequence length="783" mass="85656">MSLQILNDEIITHEKNTENCNILFSPPAHTRRTSVLGLSQKENVPPKNPAKAAKVTFQTPLRDPQTHKILSPKMASKLETLFALDDTIGLEDSHYAWIQKETQQLTKDMDTRLPSGIQKPAMAFSDLSPVDTTSASEVNSCSKPGLAHLADPSAPSSPQRPGSPENQMSSPGQKSGSTGHTLKDSVGSDLLPESMPFTAEVLKDPLGTVPQHQVGTPPKALEGSPSSSTPPQAAATTKSPDASSHPADLASPGSKTKEAASQVGINPRCEPIRLEFDFSHGATGKKAVLPQRQGKRPKEKQPQDPKKAEEEDRARGVDQIPMPASRSSYHLDWDKLDDPNFNPFGGGSTLASKEAPAHENPEARLAPPAKDLHPSQPPCAVPESNRPEVQMVADTLIAKDQVQEGAWSCSDASASSGGVDHLLQAPSQPSLQPILNLEEETFRDPAEVLGTGAEVDYLEQFGASSFKESAWRKQSLYLKFDPLLKDSPQRPVPVVPMPDRVYGAGELSPVNPPEAKLVELDFLGVLDVPVPGPPPSVLERGGPPLPTQPIPMVDVLQYSQSDLDMAVSAAQQENKELRRQYEELQGKNLEMGKIMDGFEVVVNQAIEDAKRQKELANAEIHKVLREKEQLTADLNSMEKSFFDLFKRFEKQKEVIEGYQKNEESLKKCVEDYIARVEKEGQRYQALKAHAEEKLRLANEMIAQVRSKAQAEALAFQANLTKAQMQIHSLEKAVEQKVSAQLPLPSQPGFLGAAETQPHLCPQSKENEELTRIYDNLISKVKKI</sequence>
<dbReference type="GO" id="GO:0007052">
    <property type="term" value="P:mitotic spindle organization"/>
    <property type="evidence" value="ECO:0007669"/>
    <property type="project" value="InterPro"/>
</dbReference>
<dbReference type="GO" id="GO:0007091">
    <property type="term" value="P:metaphase/anaphase transition of mitotic cell cycle"/>
    <property type="evidence" value="ECO:0007669"/>
    <property type="project" value="Ensembl"/>
</dbReference>
<dbReference type="GO" id="GO:0007097">
    <property type="term" value="P:nuclear migration"/>
    <property type="evidence" value="ECO:0007669"/>
    <property type="project" value="TreeGrafter"/>
</dbReference>
<evidence type="ECO:0000256" key="5">
    <source>
        <dbReference type="ARBA" id="ARBA00023054"/>
    </source>
</evidence>
<feature type="compositionally biased region" description="Basic and acidic residues" evidence="8">
    <location>
        <begin position="329"/>
        <end position="338"/>
    </location>
</feature>
<dbReference type="GO" id="GO:0005829">
    <property type="term" value="C:cytosol"/>
    <property type="evidence" value="ECO:0007669"/>
    <property type="project" value="Ensembl"/>
</dbReference>
<protein>
    <submittedName>
        <fullName evidence="10">Transforming acidic coiled-coil containing protein 3</fullName>
    </submittedName>
</protein>
<feature type="coiled-coil region" evidence="7">
    <location>
        <begin position="560"/>
        <end position="640"/>
    </location>
</feature>
<dbReference type="STRING" id="10141.ENSCPOP00000028126"/>